<dbReference type="EMBL" id="SLWL01000001">
    <property type="protein sequence ID" value="TCO15802.1"/>
    <property type="molecule type" value="Genomic_DNA"/>
</dbReference>
<feature type="region of interest" description="Disordered" evidence="1">
    <location>
        <begin position="101"/>
        <end position="125"/>
    </location>
</feature>
<accession>A0A4R2GX66</accession>
<keyword evidence="3" id="KW-1185">Reference proteome</keyword>
<name>A0A4R2GX66_9HYPH</name>
<evidence type="ECO:0000313" key="3">
    <source>
        <dbReference type="Proteomes" id="UP000294881"/>
    </source>
</evidence>
<protein>
    <submittedName>
        <fullName evidence="2">Uncharacterized protein</fullName>
    </submittedName>
</protein>
<dbReference type="AlphaFoldDB" id="A0A4R2GX66"/>
<organism evidence="2 3">
    <name type="scientific">Camelimonas lactis</name>
    <dbReference type="NCBI Taxonomy" id="659006"/>
    <lineage>
        <taxon>Bacteria</taxon>
        <taxon>Pseudomonadati</taxon>
        <taxon>Pseudomonadota</taxon>
        <taxon>Alphaproteobacteria</taxon>
        <taxon>Hyphomicrobiales</taxon>
        <taxon>Chelatococcaceae</taxon>
        <taxon>Camelimonas</taxon>
    </lineage>
</organism>
<dbReference type="Proteomes" id="UP000294881">
    <property type="component" value="Unassembled WGS sequence"/>
</dbReference>
<gene>
    <name evidence="2" type="ORF">EV666_10150</name>
</gene>
<sequence length="125" mass="12703">MTTLFRDPRLKLQAGAPAAVMKPSAVLSGAAPGLRLAAHRWGRASLAACSALAAAVFAFEAAEAASRHGASRSSAPQARQAAPRGEVFLNGRWVSSSWCDATVPGPDGGPGGPGRGLCNANTPRR</sequence>
<dbReference type="RefSeq" id="WP_132001173.1">
    <property type="nucleotide sequence ID" value="NZ_JBHUNN010000002.1"/>
</dbReference>
<proteinExistence type="predicted"/>
<reference evidence="2 3" key="1">
    <citation type="submission" date="2019-03" db="EMBL/GenBank/DDBJ databases">
        <title>Genomic Encyclopedia of Type Strains, Phase IV (KMG-IV): sequencing the most valuable type-strain genomes for metagenomic binning, comparative biology and taxonomic classification.</title>
        <authorList>
            <person name="Goeker M."/>
        </authorList>
    </citation>
    <scope>NUCLEOTIDE SEQUENCE [LARGE SCALE GENOMIC DNA]</scope>
    <source>
        <strain evidence="2 3">DSM 22958</strain>
    </source>
</reference>
<comment type="caution">
    <text evidence="2">The sequence shown here is derived from an EMBL/GenBank/DDBJ whole genome shotgun (WGS) entry which is preliminary data.</text>
</comment>
<evidence type="ECO:0000256" key="1">
    <source>
        <dbReference type="SAM" id="MobiDB-lite"/>
    </source>
</evidence>
<feature type="compositionally biased region" description="Gly residues" evidence="1">
    <location>
        <begin position="106"/>
        <end position="115"/>
    </location>
</feature>
<evidence type="ECO:0000313" key="2">
    <source>
        <dbReference type="EMBL" id="TCO15802.1"/>
    </source>
</evidence>